<reference evidence="1" key="1">
    <citation type="submission" date="2020-05" db="EMBL/GenBank/DDBJ databases">
        <authorList>
            <person name="Chiriac C."/>
            <person name="Salcher M."/>
            <person name="Ghai R."/>
            <person name="Kavagutti S V."/>
        </authorList>
    </citation>
    <scope>NUCLEOTIDE SEQUENCE</scope>
</reference>
<dbReference type="InterPro" id="IPR052896">
    <property type="entry name" value="GGT-like_enzyme"/>
</dbReference>
<protein>
    <submittedName>
        <fullName evidence="1">Unannotated protein</fullName>
    </submittedName>
</protein>
<name>A0A6J7CU97_9ZZZZ</name>
<proteinExistence type="predicted"/>
<dbReference type="Gene3D" id="3.60.20.40">
    <property type="match status" value="1"/>
</dbReference>
<dbReference type="EMBL" id="CAFBLO010000014">
    <property type="protein sequence ID" value="CAB4861426.1"/>
    <property type="molecule type" value="Genomic_DNA"/>
</dbReference>
<dbReference type="Pfam" id="PF01019">
    <property type="entry name" value="G_glu_transpept"/>
    <property type="match status" value="1"/>
</dbReference>
<evidence type="ECO:0000313" key="1">
    <source>
        <dbReference type="EMBL" id="CAB4861426.1"/>
    </source>
</evidence>
<dbReference type="InterPro" id="IPR029055">
    <property type="entry name" value="Ntn_hydrolases_N"/>
</dbReference>
<dbReference type="PANTHER" id="PTHR43881:SF1">
    <property type="entry name" value="GAMMA-GLUTAMYLTRANSPEPTIDASE (AFU_ORTHOLOGUE AFUA_4G13580)"/>
    <property type="match status" value="1"/>
</dbReference>
<dbReference type="PRINTS" id="PR01210">
    <property type="entry name" value="GGTRANSPTASE"/>
</dbReference>
<sequence length="482" mass="50279">MQLSRSISIACATANQFATDAALEVRIAGGSSVDCAIAAQAVICVTMPHASGLGGDLMMLVGDTNRTAAVTGAGRSAIVPNESTGAGASVTVPGLASGWDVAHASWGRLEPLQILEPARRLARGGFRVDNALASAVANQRTRLEANGAAEWSLLDCREGETWIQPELANLLEALAEHGFASFYHGTIATAIVTTARHHGSTLSIGDFAEHRSTISDSTTTPWGSGTLSVQPSPSQGVLLSLAATWADRHADLMTMNTEARQHLLVEATEASFEFRSDAILSGESLLEKELDVDLNIAQNRGGPRGYVHTAGVAVASDDTVISSLVSVFDDFGSCVFVPELGITLNNRGDGFTDGSNRYRPGAFPVHTLAPAIVREGDGSMLALATPGADGQVQTLLQVLSAMRFDGKDVADAIAAPRWRSENGALLIEQSHSARADLAKRGHQIVVRDDGDSIFGAVVAAGNGPRGLIVGADRRRSVVGTTA</sequence>
<accession>A0A6J7CU97</accession>
<dbReference type="AlphaFoldDB" id="A0A6J7CU97"/>
<dbReference type="InterPro" id="IPR043137">
    <property type="entry name" value="GGT_ssub_C"/>
</dbReference>
<dbReference type="PANTHER" id="PTHR43881">
    <property type="entry name" value="GAMMA-GLUTAMYLTRANSPEPTIDASE (AFU_ORTHOLOGUE AFUA_4G13580)"/>
    <property type="match status" value="1"/>
</dbReference>
<gene>
    <name evidence="1" type="ORF">UFOPK3364_00267</name>
</gene>
<dbReference type="SUPFAM" id="SSF56235">
    <property type="entry name" value="N-terminal nucleophile aminohydrolases (Ntn hydrolases)"/>
    <property type="match status" value="1"/>
</dbReference>
<organism evidence="1">
    <name type="scientific">freshwater metagenome</name>
    <dbReference type="NCBI Taxonomy" id="449393"/>
    <lineage>
        <taxon>unclassified sequences</taxon>
        <taxon>metagenomes</taxon>
        <taxon>ecological metagenomes</taxon>
    </lineage>
</organism>